<reference evidence="1 2" key="1">
    <citation type="journal article" date="2019" name="Genome Biol. Evol.">
        <title>Insights into the evolution of the New World diploid cottons (Gossypium, subgenus Houzingenia) based on genome sequencing.</title>
        <authorList>
            <person name="Grover C.E."/>
            <person name="Arick M.A. 2nd"/>
            <person name="Thrash A."/>
            <person name="Conover J.L."/>
            <person name="Sanders W.S."/>
            <person name="Peterson D.G."/>
            <person name="Frelichowski J.E."/>
            <person name="Scheffler J.A."/>
            <person name="Scheffler B.E."/>
            <person name="Wendel J.F."/>
        </authorList>
    </citation>
    <scope>NUCLEOTIDE SEQUENCE [LARGE SCALE GENOMIC DNA]</scope>
    <source>
        <strain evidence="1">57</strain>
        <tissue evidence="1">Leaf</tissue>
    </source>
</reference>
<keyword evidence="2" id="KW-1185">Reference proteome</keyword>
<comment type="caution">
    <text evidence="1">The sequence shown here is derived from an EMBL/GenBank/DDBJ whole genome shotgun (WGS) entry which is preliminary data.</text>
</comment>
<dbReference type="AlphaFoldDB" id="A0A7J8V0E5"/>
<evidence type="ECO:0000313" key="1">
    <source>
        <dbReference type="EMBL" id="MBA0656012.1"/>
    </source>
</evidence>
<dbReference type="Proteomes" id="UP000593573">
    <property type="component" value="Unassembled WGS sequence"/>
</dbReference>
<accession>A0A7J8V0E5</accession>
<protein>
    <submittedName>
        <fullName evidence="1">Uncharacterized protein</fullName>
    </submittedName>
</protein>
<sequence length="18" mass="2156">MWHMKVSLVNNATVEMHQ</sequence>
<name>A0A7J8V0E5_9ROSI</name>
<feature type="non-terminal residue" evidence="1">
    <location>
        <position position="18"/>
    </location>
</feature>
<proteinExistence type="predicted"/>
<organism evidence="1 2">
    <name type="scientific">Gossypium klotzschianum</name>
    <dbReference type="NCBI Taxonomy" id="34286"/>
    <lineage>
        <taxon>Eukaryota</taxon>
        <taxon>Viridiplantae</taxon>
        <taxon>Streptophyta</taxon>
        <taxon>Embryophyta</taxon>
        <taxon>Tracheophyta</taxon>
        <taxon>Spermatophyta</taxon>
        <taxon>Magnoliopsida</taxon>
        <taxon>eudicotyledons</taxon>
        <taxon>Gunneridae</taxon>
        <taxon>Pentapetalae</taxon>
        <taxon>rosids</taxon>
        <taxon>malvids</taxon>
        <taxon>Malvales</taxon>
        <taxon>Malvaceae</taxon>
        <taxon>Malvoideae</taxon>
        <taxon>Gossypium</taxon>
    </lineage>
</organism>
<evidence type="ECO:0000313" key="2">
    <source>
        <dbReference type="Proteomes" id="UP000593573"/>
    </source>
</evidence>
<dbReference type="EMBL" id="JABFAB010000008">
    <property type="protein sequence ID" value="MBA0656012.1"/>
    <property type="molecule type" value="Genomic_DNA"/>
</dbReference>
<gene>
    <name evidence="1" type="ORF">Goklo_008417</name>
</gene>